<protein>
    <recommendedName>
        <fullName evidence="3">protein-synthesizing GTPase</fullName>
        <ecNumber evidence="3">3.6.5.3</ecNumber>
    </recommendedName>
</protein>
<dbReference type="PRINTS" id="PR00315">
    <property type="entry name" value="ELONGATNFCT"/>
</dbReference>
<dbReference type="InterPro" id="IPR044127">
    <property type="entry name" value="eIF2g_dom_2"/>
</dbReference>
<gene>
    <name evidence="11" type="ORF">Ccrd_021270</name>
</gene>
<dbReference type="CDD" id="cd15490">
    <property type="entry name" value="eIF2_gamma_III"/>
    <property type="match status" value="1"/>
</dbReference>
<keyword evidence="7" id="KW-0648">Protein biosynthesis</keyword>
<dbReference type="InterPro" id="IPR027417">
    <property type="entry name" value="P-loop_NTPase"/>
</dbReference>
<dbReference type="InterPro" id="IPR044128">
    <property type="entry name" value="eIF2g_GTP-bd"/>
</dbReference>
<dbReference type="SUPFAM" id="SSF52540">
    <property type="entry name" value="P-loop containing nucleoside triphosphate hydrolases"/>
    <property type="match status" value="1"/>
</dbReference>
<evidence type="ECO:0000256" key="8">
    <source>
        <dbReference type="ARBA" id="ARBA00023134"/>
    </source>
</evidence>
<dbReference type="FunFam" id="2.40.30.10:FF:000011">
    <property type="entry name" value="Eukaryotic translation initiation factor 2 subunit gamma"/>
    <property type="match status" value="1"/>
</dbReference>
<dbReference type="AlphaFoldDB" id="A0A118JZX6"/>
<evidence type="ECO:0000256" key="6">
    <source>
        <dbReference type="ARBA" id="ARBA00022801"/>
    </source>
</evidence>
<comment type="catalytic activity">
    <reaction evidence="9">
        <text>GTP + H2O = GDP + phosphate + H(+)</text>
        <dbReference type="Rhea" id="RHEA:19669"/>
        <dbReference type="ChEBI" id="CHEBI:15377"/>
        <dbReference type="ChEBI" id="CHEBI:15378"/>
        <dbReference type="ChEBI" id="CHEBI:37565"/>
        <dbReference type="ChEBI" id="CHEBI:43474"/>
        <dbReference type="ChEBI" id="CHEBI:58189"/>
        <dbReference type="EC" id="3.6.5.3"/>
    </reaction>
</comment>
<name>A0A118JZX6_CYNCS</name>
<dbReference type="EMBL" id="LEKV01003386">
    <property type="protein sequence ID" value="KVI00480.1"/>
    <property type="molecule type" value="Genomic_DNA"/>
</dbReference>
<evidence type="ECO:0000256" key="1">
    <source>
        <dbReference type="ARBA" id="ARBA00003982"/>
    </source>
</evidence>
<keyword evidence="8" id="KW-0342">GTP-binding</keyword>
<evidence type="ECO:0000313" key="12">
    <source>
        <dbReference type="Proteomes" id="UP000243975"/>
    </source>
</evidence>
<evidence type="ECO:0000313" key="11">
    <source>
        <dbReference type="EMBL" id="KVI00480.1"/>
    </source>
</evidence>
<dbReference type="CDD" id="cd01888">
    <property type="entry name" value="eIF2_gamma"/>
    <property type="match status" value="1"/>
</dbReference>
<feature type="domain" description="Tr-type G" evidence="10">
    <location>
        <begin position="30"/>
        <end position="239"/>
    </location>
</feature>
<dbReference type="STRING" id="59895.A0A118JZX6"/>
<dbReference type="Gene3D" id="3.40.50.300">
    <property type="entry name" value="P-loop containing nucleotide triphosphate hydrolases"/>
    <property type="match status" value="1"/>
</dbReference>
<dbReference type="GO" id="GO:0003924">
    <property type="term" value="F:GTPase activity"/>
    <property type="evidence" value="ECO:0007669"/>
    <property type="project" value="InterPro"/>
</dbReference>
<sequence length="448" mass="48992">MSRKGLMEQDLSKLDVAQLHPLSPEVISRQATINIGTIGHVAHGKSTVVKAISGVQTVRFKNELERNITIKLGYANAKIYKCEDERCPRPMCYKAYGSGKEDSPLCDVPGFENSKMTLMRHVSFVDCPGHDILMATMLNGAAIMDGALLLIAANESCPQPQTSEHLAAVEIMRLQHIIILQNKVDLIQENVAINQHEAIQKFIQGTVADGAPVIPVSAQLKYNIDVVCEYIIKRIPIPERNFISPPNMIVIRSFDVNKPGSEVDEIRGGVAGGSILKGVLKVNQNIEVRPGIVVKDESGNIKCTPIYSRIVSLYAEQNELQFAVPGGLIGVGTTMDPMLTRADRLVGQVNFFLLRRLLGVKTKGTERQGKVSKLAKGEILMLNIGSMSTGARVLAVKNDLAKLQLTSPVCTSKGEKIALSRRVEKHWRLIGWGQIQAGLTLEIPPCPI</sequence>
<comment type="caution">
    <text evidence="11">The sequence shown here is derived from an EMBL/GenBank/DDBJ whole genome shotgun (WGS) entry which is preliminary data.</text>
</comment>
<proteinExistence type="inferred from homology"/>
<dbReference type="GO" id="GO:0003743">
    <property type="term" value="F:translation initiation factor activity"/>
    <property type="evidence" value="ECO:0007669"/>
    <property type="project" value="UniProtKB-KW"/>
</dbReference>
<dbReference type="FunFam" id="2.40.30.10:FF:000009">
    <property type="entry name" value="Eukaryotic translation initiation factor 2 subunit gamma"/>
    <property type="match status" value="1"/>
</dbReference>
<dbReference type="CDD" id="cd03688">
    <property type="entry name" value="eIF2_gamma_II"/>
    <property type="match status" value="1"/>
</dbReference>
<keyword evidence="12" id="KW-1185">Reference proteome</keyword>
<dbReference type="InterPro" id="IPR050543">
    <property type="entry name" value="eIF2G"/>
</dbReference>
<dbReference type="GO" id="GO:0005850">
    <property type="term" value="C:eukaryotic translation initiation factor 2 complex"/>
    <property type="evidence" value="ECO:0007669"/>
    <property type="project" value="TreeGrafter"/>
</dbReference>
<dbReference type="SUPFAM" id="SSF50465">
    <property type="entry name" value="EF-Tu/eEF-1alpha/eIF2-gamma C-terminal domain"/>
    <property type="match status" value="1"/>
</dbReference>
<dbReference type="Gene3D" id="2.40.30.10">
    <property type="entry name" value="Translation factors"/>
    <property type="match status" value="2"/>
</dbReference>
<dbReference type="GO" id="GO:0005525">
    <property type="term" value="F:GTP binding"/>
    <property type="evidence" value="ECO:0007669"/>
    <property type="project" value="UniProtKB-KW"/>
</dbReference>
<dbReference type="Pfam" id="PF00009">
    <property type="entry name" value="GTP_EFTU"/>
    <property type="match status" value="1"/>
</dbReference>
<dbReference type="OMA" id="NIGMVGH"/>
<keyword evidence="4" id="KW-0396">Initiation factor</keyword>
<dbReference type="InterPro" id="IPR009001">
    <property type="entry name" value="Transl_elong_EF1A/Init_IF2_C"/>
</dbReference>
<dbReference type="InterPro" id="IPR000795">
    <property type="entry name" value="T_Tr_GTP-bd_dom"/>
</dbReference>
<dbReference type="Gramene" id="KVI00480">
    <property type="protein sequence ID" value="KVI00480"/>
    <property type="gene ID" value="Ccrd_021270"/>
</dbReference>
<dbReference type="InterPro" id="IPR009000">
    <property type="entry name" value="Transl_B-barrel_sf"/>
</dbReference>
<comment type="similarity">
    <text evidence="2">Belongs to the TRAFAC class translation factor GTPase superfamily. Classic translation factor GTPase family. EF-Tu/EF-1A subfamily.</text>
</comment>
<keyword evidence="5" id="KW-0547">Nucleotide-binding</keyword>
<dbReference type="Pfam" id="PF03144">
    <property type="entry name" value="GTP_EFTU_D2"/>
    <property type="match status" value="1"/>
</dbReference>
<reference evidence="11 12" key="1">
    <citation type="journal article" date="2016" name="Sci. Rep.">
        <title>The genome sequence of the outbreeding globe artichoke constructed de novo incorporating a phase-aware low-pass sequencing strategy of F1 progeny.</title>
        <authorList>
            <person name="Scaglione D."/>
            <person name="Reyes-Chin-Wo S."/>
            <person name="Acquadro A."/>
            <person name="Froenicke L."/>
            <person name="Portis E."/>
            <person name="Beitel C."/>
            <person name="Tirone M."/>
            <person name="Mauro R."/>
            <person name="Lo Monaco A."/>
            <person name="Mauromicale G."/>
            <person name="Faccioli P."/>
            <person name="Cattivelli L."/>
            <person name="Rieseberg L."/>
            <person name="Michelmore R."/>
            <person name="Lanteri S."/>
        </authorList>
    </citation>
    <scope>NUCLEOTIDE SEQUENCE [LARGE SCALE GENOMIC DNA]</scope>
    <source>
        <strain evidence="11">2C</strain>
    </source>
</reference>
<evidence type="ECO:0000256" key="3">
    <source>
        <dbReference type="ARBA" id="ARBA00011986"/>
    </source>
</evidence>
<accession>A0A118JZX6</accession>
<evidence type="ECO:0000256" key="2">
    <source>
        <dbReference type="ARBA" id="ARBA00007249"/>
    </source>
</evidence>
<dbReference type="EC" id="3.6.5.3" evidence="3"/>
<evidence type="ECO:0000256" key="9">
    <source>
        <dbReference type="ARBA" id="ARBA00048107"/>
    </source>
</evidence>
<dbReference type="PANTHER" id="PTHR42854:SF3">
    <property type="entry name" value="EUKARYOTIC TRANSLATION INITIATION FACTOR 2 SUBUNIT 3-RELATED"/>
    <property type="match status" value="1"/>
</dbReference>
<evidence type="ECO:0000256" key="4">
    <source>
        <dbReference type="ARBA" id="ARBA00022540"/>
    </source>
</evidence>
<dbReference type="GO" id="GO:0003746">
    <property type="term" value="F:translation elongation factor activity"/>
    <property type="evidence" value="ECO:0007669"/>
    <property type="project" value="UniProtKB-KW"/>
</dbReference>
<dbReference type="PANTHER" id="PTHR42854">
    <property type="entry name" value="EUKARYOTIC TRANSLATION INITIATION FACTOR 2 SUBUNIT 3 FAMILY MEMBER"/>
    <property type="match status" value="1"/>
</dbReference>
<dbReference type="GO" id="GO:0001731">
    <property type="term" value="P:formation of translation preinitiation complex"/>
    <property type="evidence" value="ECO:0007669"/>
    <property type="project" value="TreeGrafter"/>
</dbReference>
<dbReference type="NCBIfam" id="NF003077">
    <property type="entry name" value="PRK04000.1"/>
    <property type="match status" value="1"/>
</dbReference>
<keyword evidence="11" id="KW-0251">Elongation factor</keyword>
<dbReference type="InterPro" id="IPR015256">
    <property type="entry name" value="eIF2g_C"/>
</dbReference>
<dbReference type="GO" id="GO:0000049">
    <property type="term" value="F:tRNA binding"/>
    <property type="evidence" value="ECO:0007669"/>
    <property type="project" value="InterPro"/>
</dbReference>
<keyword evidence="6" id="KW-0378">Hydrolase</keyword>
<dbReference type="Pfam" id="PF09173">
    <property type="entry name" value="eIF2_C"/>
    <property type="match status" value="1"/>
</dbReference>
<dbReference type="SUPFAM" id="SSF50447">
    <property type="entry name" value="Translation proteins"/>
    <property type="match status" value="1"/>
</dbReference>
<organism evidence="11 12">
    <name type="scientific">Cynara cardunculus var. scolymus</name>
    <name type="common">Globe artichoke</name>
    <name type="synonym">Cynara scolymus</name>
    <dbReference type="NCBI Taxonomy" id="59895"/>
    <lineage>
        <taxon>Eukaryota</taxon>
        <taxon>Viridiplantae</taxon>
        <taxon>Streptophyta</taxon>
        <taxon>Embryophyta</taxon>
        <taxon>Tracheophyta</taxon>
        <taxon>Spermatophyta</taxon>
        <taxon>Magnoliopsida</taxon>
        <taxon>eudicotyledons</taxon>
        <taxon>Gunneridae</taxon>
        <taxon>Pentapetalae</taxon>
        <taxon>asterids</taxon>
        <taxon>campanulids</taxon>
        <taxon>Asterales</taxon>
        <taxon>Asteraceae</taxon>
        <taxon>Carduoideae</taxon>
        <taxon>Cardueae</taxon>
        <taxon>Carduinae</taxon>
        <taxon>Cynara</taxon>
    </lineage>
</organism>
<evidence type="ECO:0000259" key="10">
    <source>
        <dbReference type="PROSITE" id="PS51722"/>
    </source>
</evidence>
<dbReference type="PROSITE" id="PS51722">
    <property type="entry name" value="G_TR_2"/>
    <property type="match status" value="1"/>
</dbReference>
<comment type="function">
    <text evidence="1">This protein promotes the GTP-dependent binding of aminoacyl-tRNA to the A-site of ribosomes during protein biosynthesis.</text>
</comment>
<evidence type="ECO:0000256" key="7">
    <source>
        <dbReference type="ARBA" id="ARBA00022917"/>
    </source>
</evidence>
<evidence type="ECO:0000256" key="5">
    <source>
        <dbReference type="ARBA" id="ARBA00022741"/>
    </source>
</evidence>
<dbReference type="GO" id="GO:0005829">
    <property type="term" value="C:cytosol"/>
    <property type="evidence" value="ECO:0007669"/>
    <property type="project" value="TreeGrafter"/>
</dbReference>
<dbReference type="FunFam" id="3.40.50.300:FF:000065">
    <property type="entry name" value="Eukaryotic translation initiation factor 2 subunit gamma"/>
    <property type="match status" value="1"/>
</dbReference>
<dbReference type="InterPro" id="IPR004161">
    <property type="entry name" value="EFTu-like_2"/>
</dbReference>
<dbReference type="Proteomes" id="UP000243975">
    <property type="component" value="Unassembled WGS sequence"/>
</dbReference>